<evidence type="ECO:0000259" key="2">
    <source>
        <dbReference type="Pfam" id="PF19291"/>
    </source>
</evidence>
<reference evidence="4" key="1">
    <citation type="journal article" date="2019" name="Int. J. Syst. Evol. Microbiol.">
        <title>The Global Catalogue of Microorganisms (GCM) 10K type strain sequencing project: providing services to taxonomists for standard genome sequencing and annotation.</title>
        <authorList>
            <consortium name="The Broad Institute Genomics Platform"/>
            <consortium name="The Broad Institute Genome Sequencing Center for Infectious Disease"/>
            <person name="Wu L."/>
            <person name="Ma J."/>
        </authorList>
    </citation>
    <scope>NUCLEOTIDE SEQUENCE [LARGE SCALE GENOMIC DNA]</scope>
    <source>
        <strain evidence="4">CCUG 53903</strain>
    </source>
</reference>
<dbReference type="SUPFAM" id="SSF48208">
    <property type="entry name" value="Six-hairpin glycosidases"/>
    <property type="match status" value="1"/>
</dbReference>
<dbReference type="PANTHER" id="PTHR31616:SF0">
    <property type="entry name" value="GLUCAN 1,4-ALPHA-GLUCOSIDASE"/>
    <property type="match status" value="1"/>
</dbReference>
<evidence type="ECO:0000259" key="1">
    <source>
        <dbReference type="Pfam" id="PF00723"/>
    </source>
</evidence>
<feature type="domain" description="GH15-like" evidence="1">
    <location>
        <begin position="218"/>
        <end position="583"/>
    </location>
</feature>
<dbReference type="InterPro" id="IPR045582">
    <property type="entry name" value="Trehalase-like_N"/>
</dbReference>
<gene>
    <name evidence="3" type="ORF">ACFPZ3_53310</name>
</gene>
<evidence type="ECO:0000313" key="4">
    <source>
        <dbReference type="Proteomes" id="UP001596058"/>
    </source>
</evidence>
<organism evidence="3 4">
    <name type="scientific">Nonomuraea insulae</name>
    <dbReference type="NCBI Taxonomy" id="1616787"/>
    <lineage>
        <taxon>Bacteria</taxon>
        <taxon>Bacillati</taxon>
        <taxon>Actinomycetota</taxon>
        <taxon>Actinomycetes</taxon>
        <taxon>Streptosporangiales</taxon>
        <taxon>Streptosporangiaceae</taxon>
        <taxon>Nonomuraea</taxon>
    </lineage>
</organism>
<protein>
    <submittedName>
        <fullName evidence="3">Glycoside hydrolase family 15 protein</fullName>
    </submittedName>
</protein>
<proteinExistence type="predicted"/>
<dbReference type="GO" id="GO:0016787">
    <property type="term" value="F:hydrolase activity"/>
    <property type="evidence" value="ECO:0007669"/>
    <property type="project" value="UniProtKB-KW"/>
</dbReference>
<dbReference type="Proteomes" id="UP001596058">
    <property type="component" value="Unassembled WGS sequence"/>
</dbReference>
<feature type="domain" description="Trehalase-like N-terminal" evidence="2">
    <location>
        <begin position="2"/>
        <end position="171"/>
    </location>
</feature>
<keyword evidence="4" id="KW-1185">Reference proteome</keyword>
<dbReference type="InterPro" id="IPR012341">
    <property type="entry name" value="6hp_glycosidase-like_sf"/>
</dbReference>
<accession>A0ABW1D7N8</accession>
<dbReference type="Pfam" id="PF00723">
    <property type="entry name" value="Glyco_hydro_15"/>
    <property type="match status" value="1"/>
</dbReference>
<comment type="caution">
    <text evidence="3">The sequence shown here is derived from an EMBL/GenBank/DDBJ whole genome shotgun (WGS) entry which is preliminary data.</text>
</comment>
<dbReference type="EMBL" id="JBHSPA010000084">
    <property type="protein sequence ID" value="MFC5832691.1"/>
    <property type="molecule type" value="Genomic_DNA"/>
</dbReference>
<sequence>MRIEDYALIGDMHTAALVGRNGSIDWLCLPRFDSAACFAALLDGPRAGRWLLAPAAALASGPARAGRRYREGTLILETTWEADGGCVRVLDFMPPRGEAPDVVRIVEGVRGRVEMRTELALRFDYGSIVPSTRHDGGELAAIAGPDSAWLDAPVPLDDNGGTTTASFAVSAGDRLPFVLTWQQSWLPRPARVDAFTALDDTERTWTGWLSGCSYQGGYEQVVRRSLLTLKALTYAPTGGLVAAATTSLPEQLGGDRNWDYRYSWLRDAAFVLRAMIATGYEEEARTWRDWLLRAVAGDPADLQIMYTLDGTRRIPEWRADWLDGYEGSRPVRVGNAAYAQVQLDVYGEVLDCLYQSREAGLRHDAAAWDLQCSLMDYLEGHWREPDHGLWEVRGPRRHFVHSKVLAWVAADRMIRTVERHGRSGPADRWKALREKIHREVCERGYDAERGTFTQFYGSRGLDAALLLIPRLGFLPPSDPRVAGTVEAVRRELVQDGLVLRNRPDLDDVDELAGSEGTFLACSFWLADALALLGRGEEARELFERLLDLRNDVGLLAEEYDTTHARQVGNFPQAYSHVAVVNTAAMLAC</sequence>
<dbReference type="PANTHER" id="PTHR31616">
    <property type="entry name" value="TREHALASE"/>
    <property type="match status" value="1"/>
</dbReference>
<name>A0ABW1D7N8_9ACTN</name>
<evidence type="ECO:0000313" key="3">
    <source>
        <dbReference type="EMBL" id="MFC5832691.1"/>
    </source>
</evidence>
<dbReference type="InterPro" id="IPR011613">
    <property type="entry name" value="GH15-like"/>
</dbReference>
<dbReference type="Pfam" id="PF19291">
    <property type="entry name" value="TREH_N"/>
    <property type="match status" value="1"/>
</dbReference>
<keyword evidence="3" id="KW-0378">Hydrolase</keyword>
<dbReference type="InterPro" id="IPR008928">
    <property type="entry name" value="6-hairpin_glycosidase_sf"/>
</dbReference>
<dbReference type="Gene3D" id="1.50.10.10">
    <property type="match status" value="1"/>
</dbReference>
<dbReference type="RefSeq" id="WP_379522125.1">
    <property type="nucleotide sequence ID" value="NZ_JBHSPA010000084.1"/>
</dbReference>